<protein>
    <submittedName>
        <fullName evidence="1">Uncharacterized protein</fullName>
    </submittedName>
</protein>
<comment type="caution">
    <text evidence="1">The sequence shown here is derived from an EMBL/GenBank/DDBJ whole genome shotgun (WGS) entry which is preliminary data.</text>
</comment>
<sequence length="94" mass="10523">MPLGELDSIRAVECSHTEASSDRVHVAILLKPLVFREFHLATLTQLLANERHQLIRYVGDIREISEYLKGLQENGEIEVKGGLGLASYPLNLII</sequence>
<dbReference type="AlphaFoldDB" id="V4QHG4"/>
<evidence type="ECO:0000313" key="1">
    <source>
        <dbReference type="EMBL" id="ESQ99333.1"/>
    </source>
</evidence>
<name>V4QHG4_STUCH</name>
<gene>
    <name evidence="1" type="ORF">F753_11860</name>
</gene>
<dbReference type="EMBL" id="AOFQ01000032">
    <property type="protein sequence ID" value="ESQ99333.1"/>
    <property type="molecule type" value="Genomic_DNA"/>
</dbReference>
<reference evidence="1 2" key="1">
    <citation type="submission" date="2013-07" db="EMBL/GenBank/DDBJ databases">
        <authorList>
            <person name="Schaap P.J."/>
            <person name="Mehboob F."/>
            <person name="Oosterkamp M.J."/>
            <person name="de Vos W.M."/>
            <person name="Stams A.J.M."/>
            <person name="Koehorst J.J."/>
        </authorList>
    </citation>
    <scope>NUCLEOTIDE SEQUENCE [LARGE SCALE GENOMIC DNA]</scope>
    <source>
        <strain evidence="1 2">AW-1</strain>
    </source>
</reference>
<dbReference type="Proteomes" id="UP000017822">
    <property type="component" value="Unassembled WGS sequence"/>
</dbReference>
<accession>V4QHG4</accession>
<proteinExistence type="predicted"/>
<organism evidence="1 2">
    <name type="scientific">Stutzerimonas chloritidismutans AW-1</name>
    <dbReference type="NCBI Taxonomy" id="1263865"/>
    <lineage>
        <taxon>Bacteria</taxon>
        <taxon>Pseudomonadati</taxon>
        <taxon>Pseudomonadota</taxon>
        <taxon>Gammaproteobacteria</taxon>
        <taxon>Pseudomonadales</taxon>
        <taxon>Pseudomonadaceae</taxon>
        <taxon>Stutzerimonas</taxon>
    </lineage>
</organism>
<evidence type="ECO:0000313" key="2">
    <source>
        <dbReference type="Proteomes" id="UP000017822"/>
    </source>
</evidence>